<dbReference type="InterPro" id="IPR026854">
    <property type="entry name" value="VPS13_N"/>
</dbReference>
<gene>
    <name evidence="4" type="ORF">XAT740_LOCUS22143</name>
</gene>
<evidence type="ECO:0000313" key="5">
    <source>
        <dbReference type="Proteomes" id="UP000663828"/>
    </source>
</evidence>
<protein>
    <recommendedName>
        <fullName evidence="3">Chorein N-terminal domain-containing protein</fullName>
    </recommendedName>
</protein>
<dbReference type="InterPro" id="IPR026847">
    <property type="entry name" value="VPS13"/>
</dbReference>
<dbReference type="PANTHER" id="PTHR16166">
    <property type="entry name" value="VACUOLAR PROTEIN SORTING-ASSOCIATED PROTEIN VPS13"/>
    <property type="match status" value="1"/>
</dbReference>
<name>A0A814UA45_ADIRI</name>
<organism evidence="4 5">
    <name type="scientific">Adineta ricciae</name>
    <name type="common">Rotifer</name>
    <dbReference type="NCBI Taxonomy" id="249248"/>
    <lineage>
        <taxon>Eukaryota</taxon>
        <taxon>Metazoa</taxon>
        <taxon>Spiralia</taxon>
        <taxon>Gnathifera</taxon>
        <taxon>Rotifera</taxon>
        <taxon>Eurotatoria</taxon>
        <taxon>Bdelloidea</taxon>
        <taxon>Adinetida</taxon>
        <taxon>Adinetidae</taxon>
        <taxon>Adineta</taxon>
    </lineage>
</organism>
<comment type="caution">
    <text evidence="4">The sequence shown here is derived from an EMBL/GenBank/DDBJ whole genome shotgun (WGS) entry which is preliminary data.</text>
</comment>
<dbReference type="Pfam" id="PF12624">
    <property type="entry name" value="VPS13_N"/>
    <property type="match status" value="1"/>
</dbReference>
<evidence type="ECO:0000313" key="4">
    <source>
        <dbReference type="EMBL" id="CAF1173054.1"/>
    </source>
</evidence>
<dbReference type="Proteomes" id="UP000663828">
    <property type="component" value="Unassembled WGS sequence"/>
</dbReference>
<reference evidence="4" key="1">
    <citation type="submission" date="2021-02" db="EMBL/GenBank/DDBJ databases">
        <authorList>
            <person name="Nowell W R."/>
        </authorList>
    </citation>
    <scope>NUCLEOTIDE SEQUENCE</scope>
</reference>
<evidence type="ECO:0000256" key="2">
    <source>
        <dbReference type="ARBA" id="ARBA00022448"/>
    </source>
</evidence>
<evidence type="ECO:0000259" key="3">
    <source>
        <dbReference type="Pfam" id="PF12624"/>
    </source>
</evidence>
<dbReference type="GO" id="GO:0045053">
    <property type="term" value="P:protein retention in Golgi apparatus"/>
    <property type="evidence" value="ECO:0007669"/>
    <property type="project" value="TreeGrafter"/>
</dbReference>
<evidence type="ECO:0000256" key="1">
    <source>
        <dbReference type="ARBA" id="ARBA00006545"/>
    </source>
</evidence>
<feature type="domain" description="Chorein N-terminal" evidence="3">
    <location>
        <begin position="2"/>
        <end position="237"/>
    </location>
</feature>
<accession>A0A814UA45</accession>
<dbReference type="GO" id="GO:0006623">
    <property type="term" value="P:protein targeting to vacuole"/>
    <property type="evidence" value="ECO:0007669"/>
    <property type="project" value="TreeGrafter"/>
</dbReference>
<comment type="similarity">
    <text evidence="1">Belongs to the VPS13 family.</text>
</comment>
<proteinExistence type="inferred from homology"/>
<dbReference type="PANTHER" id="PTHR16166:SF93">
    <property type="entry name" value="INTERMEMBRANE LIPID TRANSFER PROTEIN VPS13"/>
    <property type="match status" value="1"/>
</dbReference>
<keyword evidence="5" id="KW-1185">Reference proteome</keyword>
<dbReference type="AlphaFoldDB" id="A0A814UA45"/>
<dbReference type="EMBL" id="CAJNOR010001617">
    <property type="protein sequence ID" value="CAF1173054.1"/>
    <property type="molecule type" value="Genomic_DNA"/>
</dbReference>
<keyword evidence="2" id="KW-0813">Transport</keyword>
<sequence>MVFAHVTAFFVDKFLGNYIEDIDSHQLKISLWSGDVTLENVHLKSNALNDLNLPFEIHTGFLEKLQVHLPWKHLYTHPTKIHINGFYLVLKPKTDVHYDPEQSEQREYENKMKEVEKVEEFRRQREKYANNDKGLHHKDTFVERLQFHILRNLEITVENIHITFDDQTTKSYSFQFGLTLNYLKLYTTNEQWEEMESKEESKIIYKFGEINQLSIYWNSNVQSRLNLTKEQIIDDLK</sequence>